<dbReference type="SUPFAM" id="SSF53474">
    <property type="entry name" value="alpha/beta-Hydrolases"/>
    <property type="match status" value="1"/>
</dbReference>
<name>A0A3M9M9W4_9BACT</name>
<evidence type="ECO:0000256" key="1">
    <source>
        <dbReference type="ARBA" id="ARBA00022801"/>
    </source>
</evidence>
<dbReference type="Pfam" id="PF20434">
    <property type="entry name" value="BD-FAE"/>
    <property type="match status" value="1"/>
</dbReference>
<dbReference type="OrthoDB" id="9777975at2"/>
<reference evidence="4 5" key="1">
    <citation type="submission" date="2018-11" db="EMBL/GenBank/DDBJ databases">
        <title>Rufibacter latericius sp. nov., isolated from water in Baiyang Lake.</title>
        <authorList>
            <person name="Yang Y."/>
        </authorList>
    </citation>
    <scope>NUCLEOTIDE SEQUENCE [LARGE SCALE GENOMIC DNA]</scope>
    <source>
        <strain evidence="4 5">R-22-1c-1</strain>
    </source>
</reference>
<dbReference type="InterPro" id="IPR050300">
    <property type="entry name" value="GDXG_lipolytic_enzyme"/>
</dbReference>
<evidence type="ECO:0000313" key="4">
    <source>
        <dbReference type="EMBL" id="RNI21967.1"/>
    </source>
</evidence>
<keyword evidence="5" id="KW-1185">Reference proteome</keyword>
<gene>
    <name evidence="4" type="ORF">EFB08_22800</name>
</gene>
<dbReference type="GO" id="GO:0016787">
    <property type="term" value="F:hydrolase activity"/>
    <property type="evidence" value="ECO:0007669"/>
    <property type="project" value="UniProtKB-KW"/>
</dbReference>
<feature type="domain" description="BD-FAE-like" evidence="3">
    <location>
        <begin position="84"/>
        <end position="277"/>
    </location>
</feature>
<keyword evidence="2" id="KW-0732">Signal</keyword>
<sequence length="336" mass="37627">MNLRMKKHLFGFLLFFTASSAMAQMTTGLTGVRDTSFSNPGAYRQVKKYHPNANLKLVEEFKLSTVQEKRDIKYCRVGNRDLALDAFYPKKKTKAPTPAILLIHGGGWRSGNREQHIPLAQRLADLGYACFTVEYRLSTEALYPAAVHDLKSAVRWVRANAKQFNLDTAKITALGFSAGGQLAALLGATNKYPIFEGENCLSKVSSQVQAVVDIDGTLSFVHPESGEGNDAKGISAATYWFGYPKKEKIALWEEASPLNQVGPTAPPFLFINSSVDRMHAGRDDFRKILDKHQIYSEVHTFPDSPHTFPLFDPWFEPMVKYIDNFLKKVYAPKKKA</sequence>
<dbReference type="EMBL" id="RJJD01000023">
    <property type="protein sequence ID" value="RNI21967.1"/>
    <property type="molecule type" value="Genomic_DNA"/>
</dbReference>
<dbReference type="PANTHER" id="PTHR48081:SF13">
    <property type="entry name" value="ALPHA_BETA HYDROLASE"/>
    <property type="match status" value="1"/>
</dbReference>
<dbReference type="InterPro" id="IPR029058">
    <property type="entry name" value="AB_hydrolase_fold"/>
</dbReference>
<organism evidence="4 5">
    <name type="scientific">Rufibacter latericius</name>
    <dbReference type="NCBI Taxonomy" id="2487040"/>
    <lineage>
        <taxon>Bacteria</taxon>
        <taxon>Pseudomonadati</taxon>
        <taxon>Bacteroidota</taxon>
        <taxon>Cytophagia</taxon>
        <taxon>Cytophagales</taxon>
        <taxon>Hymenobacteraceae</taxon>
        <taxon>Rufibacter</taxon>
    </lineage>
</organism>
<dbReference type="Proteomes" id="UP000272117">
    <property type="component" value="Unassembled WGS sequence"/>
</dbReference>
<accession>A0A3M9M9W4</accession>
<dbReference type="InterPro" id="IPR049492">
    <property type="entry name" value="BD-FAE-like_dom"/>
</dbReference>
<feature type="chain" id="PRO_5018119690" evidence="2">
    <location>
        <begin position="24"/>
        <end position="336"/>
    </location>
</feature>
<protein>
    <submittedName>
        <fullName evidence="4">Alpha/beta hydrolase</fullName>
    </submittedName>
</protein>
<evidence type="ECO:0000259" key="3">
    <source>
        <dbReference type="Pfam" id="PF20434"/>
    </source>
</evidence>
<dbReference type="PANTHER" id="PTHR48081">
    <property type="entry name" value="AB HYDROLASE SUPERFAMILY PROTEIN C4A8.06C"/>
    <property type="match status" value="1"/>
</dbReference>
<keyword evidence="1 4" id="KW-0378">Hydrolase</keyword>
<evidence type="ECO:0000313" key="5">
    <source>
        <dbReference type="Proteomes" id="UP000272117"/>
    </source>
</evidence>
<dbReference type="AlphaFoldDB" id="A0A3M9M9W4"/>
<evidence type="ECO:0000256" key="2">
    <source>
        <dbReference type="SAM" id="SignalP"/>
    </source>
</evidence>
<feature type="signal peptide" evidence="2">
    <location>
        <begin position="1"/>
        <end position="23"/>
    </location>
</feature>
<dbReference type="Gene3D" id="3.40.50.1820">
    <property type="entry name" value="alpha/beta hydrolase"/>
    <property type="match status" value="1"/>
</dbReference>
<proteinExistence type="predicted"/>
<comment type="caution">
    <text evidence="4">The sequence shown here is derived from an EMBL/GenBank/DDBJ whole genome shotgun (WGS) entry which is preliminary data.</text>
</comment>